<dbReference type="AlphaFoldDB" id="D8SPF4"/>
<feature type="compositionally biased region" description="Polar residues" evidence="3">
    <location>
        <begin position="200"/>
        <end position="221"/>
    </location>
</feature>
<feature type="compositionally biased region" description="Basic and acidic residues" evidence="3">
    <location>
        <begin position="190"/>
        <end position="199"/>
    </location>
</feature>
<dbReference type="CDD" id="cd00167">
    <property type="entry name" value="SANT"/>
    <property type="match status" value="1"/>
</dbReference>
<keyword evidence="1" id="KW-0238">DNA-binding</keyword>
<dbReference type="GO" id="GO:0003677">
    <property type="term" value="F:DNA binding"/>
    <property type="evidence" value="ECO:0007669"/>
    <property type="project" value="UniProtKB-KW"/>
</dbReference>
<dbReference type="InParanoid" id="D8SPF4"/>
<evidence type="ECO:0000256" key="3">
    <source>
        <dbReference type="SAM" id="MobiDB-lite"/>
    </source>
</evidence>
<keyword evidence="2" id="KW-0539">Nucleus</keyword>
<feature type="compositionally biased region" description="Polar residues" evidence="3">
    <location>
        <begin position="1"/>
        <end position="14"/>
    </location>
</feature>
<name>D8SPF4_SELML</name>
<dbReference type="PROSITE" id="PS50090">
    <property type="entry name" value="MYB_LIKE"/>
    <property type="match status" value="1"/>
</dbReference>
<evidence type="ECO:0000256" key="2">
    <source>
        <dbReference type="ARBA" id="ARBA00023242"/>
    </source>
</evidence>
<dbReference type="GO" id="GO:0005634">
    <property type="term" value="C:nucleus"/>
    <property type="evidence" value="ECO:0000318"/>
    <property type="project" value="GO_Central"/>
</dbReference>
<dbReference type="FunCoup" id="D8SPF4">
    <property type="interactions" value="2075"/>
</dbReference>
<dbReference type="Gene3D" id="1.10.10.60">
    <property type="entry name" value="Homeodomain-like"/>
    <property type="match status" value="1"/>
</dbReference>
<accession>D8SPF4</accession>
<dbReference type="InterPro" id="IPR009057">
    <property type="entry name" value="Homeodomain-like_sf"/>
</dbReference>
<keyword evidence="7" id="KW-1185">Reference proteome</keyword>
<organism evidence="7">
    <name type="scientific">Selaginella moellendorffii</name>
    <name type="common">Spikemoss</name>
    <dbReference type="NCBI Taxonomy" id="88036"/>
    <lineage>
        <taxon>Eukaryota</taxon>
        <taxon>Viridiplantae</taxon>
        <taxon>Streptophyta</taxon>
        <taxon>Embryophyta</taxon>
        <taxon>Tracheophyta</taxon>
        <taxon>Lycopodiopsida</taxon>
        <taxon>Selaginellales</taxon>
        <taxon>Selaginellaceae</taxon>
        <taxon>Selaginella</taxon>
    </lineage>
</organism>
<feature type="domain" description="Myb-like" evidence="4">
    <location>
        <begin position="27"/>
        <end position="77"/>
    </location>
</feature>
<proteinExistence type="predicted"/>
<dbReference type="HOGENOM" id="CLU_496452_0_0_1"/>
<dbReference type="PANTHER" id="PTHR21677">
    <property type="entry name" value="CRAMPED PROTEIN"/>
    <property type="match status" value="1"/>
</dbReference>
<dbReference type="GO" id="GO:0007389">
    <property type="term" value="P:pattern specification process"/>
    <property type="evidence" value="ECO:0000318"/>
    <property type="project" value="GO_Central"/>
</dbReference>
<evidence type="ECO:0000313" key="6">
    <source>
        <dbReference type="EMBL" id="EFJ13772.1"/>
    </source>
</evidence>
<protein>
    <submittedName>
        <fullName evidence="6">Uncharacterized protein</fullName>
    </submittedName>
</protein>
<feature type="domain" description="SANT" evidence="5">
    <location>
        <begin position="35"/>
        <end position="81"/>
    </location>
</feature>
<dbReference type="Proteomes" id="UP000001514">
    <property type="component" value="Unassembled WGS sequence"/>
</dbReference>
<dbReference type="InterPro" id="IPR055315">
    <property type="entry name" value="Cramped-like"/>
</dbReference>
<dbReference type="STRING" id="88036.D8SPF4"/>
<dbReference type="Gramene" id="EFJ13772">
    <property type="protein sequence ID" value="EFJ13772"/>
    <property type="gene ID" value="SELMODRAFT_424296"/>
</dbReference>
<dbReference type="SMART" id="SM00717">
    <property type="entry name" value="SANT"/>
    <property type="match status" value="1"/>
</dbReference>
<dbReference type="PANTHER" id="PTHR21677:SF1">
    <property type="entry name" value="PROTEIN CRAMPED-LIKE"/>
    <property type="match status" value="1"/>
</dbReference>
<feature type="compositionally biased region" description="Basic residues" evidence="3">
    <location>
        <begin position="138"/>
        <end position="149"/>
    </location>
</feature>
<evidence type="ECO:0000313" key="7">
    <source>
        <dbReference type="Proteomes" id="UP000001514"/>
    </source>
</evidence>
<evidence type="ECO:0000259" key="4">
    <source>
        <dbReference type="PROSITE" id="PS50090"/>
    </source>
</evidence>
<dbReference type="GO" id="GO:0003682">
    <property type="term" value="F:chromatin binding"/>
    <property type="evidence" value="ECO:0000318"/>
    <property type="project" value="GO_Central"/>
</dbReference>
<dbReference type="eggNOG" id="KOG4468">
    <property type="taxonomic scope" value="Eukaryota"/>
</dbReference>
<sequence length="564" mass="62987">MLETTDSSPALSQDTTREQQEPVESGKRTRQWAAWTHEEEEKFFSALRQVGKDFEKITSQVVSKNKDQVRHYYYRLIKRMNKFLRSDLLIDARNSKDVDSAMLCWWSLLEKFKCSSSKLHLKPRRLKAIATALEQHRLKDRKKAKKKVKAPSTSTDKPASVVAGEVKKRSSTRAPRLEPPESELNSKIIEGGKPEENNMEKQNSVSTPTPSEPNLKSSTSVPQMETAVLKIKLQLFPIDDKTKTALEQEGHNPHLELTLKASKSISSVLQHLSQKWGRCSVATGDIRLYPFIRQPSSTSWNSKDVVCAADVYDVVGRPSVFRLRYGWCQNVCEKSSKSGAEPVTVIERHEDHSQLDSQVPGCSWLYDRSTDGFGQRLWRDEELLGASSVDRFIVLNDASKQDADRYSLTPSVWGGEETCDAFSFKTKEHIRVVPPARESAACSLLGTSQGTSSFDLFRSSSNADVLRSSALDLYWADSLGAVDGTFAHGQSLLLNGNSSLGGGISTSLFPDTLDVFAQQTPGVLLSPNDIQMVEVDRSLLMLALTLQMRHGGHGYLKDYPVENL</sequence>
<dbReference type="KEGG" id="smo:SELMODRAFT_424296"/>
<dbReference type="EMBL" id="GL377631">
    <property type="protein sequence ID" value="EFJ13772.1"/>
    <property type="molecule type" value="Genomic_DNA"/>
</dbReference>
<dbReference type="InterPro" id="IPR001005">
    <property type="entry name" value="SANT/Myb"/>
</dbReference>
<evidence type="ECO:0000259" key="5">
    <source>
        <dbReference type="PROSITE" id="PS51293"/>
    </source>
</evidence>
<dbReference type="InterPro" id="IPR017884">
    <property type="entry name" value="SANT_dom"/>
</dbReference>
<dbReference type="PROSITE" id="PS51293">
    <property type="entry name" value="SANT"/>
    <property type="match status" value="1"/>
</dbReference>
<feature type="region of interest" description="Disordered" evidence="3">
    <location>
        <begin position="1"/>
        <end position="31"/>
    </location>
</feature>
<dbReference type="Pfam" id="PF00249">
    <property type="entry name" value="Myb_DNA-binding"/>
    <property type="match status" value="1"/>
</dbReference>
<feature type="region of interest" description="Disordered" evidence="3">
    <location>
        <begin position="137"/>
        <end position="221"/>
    </location>
</feature>
<reference evidence="6 7" key="1">
    <citation type="journal article" date="2011" name="Science">
        <title>The Selaginella genome identifies genetic changes associated with the evolution of vascular plants.</title>
        <authorList>
            <person name="Banks J.A."/>
            <person name="Nishiyama T."/>
            <person name="Hasebe M."/>
            <person name="Bowman J.L."/>
            <person name="Gribskov M."/>
            <person name="dePamphilis C."/>
            <person name="Albert V.A."/>
            <person name="Aono N."/>
            <person name="Aoyama T."/>
            <person name="Ambrose B.A."/>
            <person name="Ashton N.W."/>
            <person name="Axtell M.J."/>
            <person name="Barker E."/>
            <person name="Barker M.S."/>
            <person name="Bennetzen J.L."/>
            <person name="Bonawitz N.D."/>
            <person name="Chapple C."/>
            <person name="Cheng C."/>
            <person name="Correa L.G."/>
            <person name="Dacre M."/>
            <person name="DeBarry J."/>
            <person name="Dreyer I."/>
            <person name="Elias M."/>
            <person name="Engstrom E.M."/>
            <person name="Estelle M."/>
            <person name="Feng L."/>
            <person name="Finet C."/>
            <person name="Floyd S.K."/>
            <person name="Frommer W.B."/>
            <person name="Fujita T."/>
            <person name="Gramzow L."/>
            <person name="Gutensohn M."/>
            <person name="Harholt J."/>
            <person name="Hattori M."/>
            <person name="Heyl A."/>
            <person name="Hirai T."/>
            <person name="Hiwatashi Y."/>
            <person name="Ishikawa M."/>
            <person name="Iwata M."/>
            <person name="Karol K.G."/>
            <person name="Koehler B."/>
            <person name="Kolukisaoglu U."/>
            <person name="Kubo M."/>
            <person name="Kurata T."/>
            <person name="Lalonde S."/>
            <person name="Li K."/>
            <person name="Li Y."/>
            <person name="Litt A."/>
            <person name="Lyons E."/>
            <person name="Manning G."/>
            <person name="Maruyama T."/>
            <person name="Michael T.P."/>
            <person name="Mikami K."/>
            <person name="Miyazaki S."/>
            <person name="Morinaga S."/>
            <person name="Murata T."/>
            <person name="Mueller-Roeber B."/>
            <person name="Nelson D.R."/>
            <person name="Obara M."/>
            <person name="Oguri Y."/>
            <person name="Olmstead R.G."/>
            <person name="Onodera N."/>
            <person name="Petersen B.L."/>
            <person name="Pils B."/>
            <person name="Prigge M."/>
            <person name="Rensing S.A."/>
            <person name="Riano-Pachon D.M."/>
            <person name="Roberts A.W."/>
            <person name="Sato Y."/>
            <person name="Scheller H.V."/>
            <person name="Schulz B."/>
            <person name="Schulz C."/>
            <person name="Shakirov E.V."/>
            <person name="Shibagaki N."/>
            <person name="Shinohara N."/>
            <person name="Shippen D.E."/>
            <person name="Soerensen I."/>
            <person name="Sotooka R."/>
            <person name="Sugimoto N."/>
            <person name="Sugita M."/>
            <person name="Sumikawa N."/>
            <person name="Tanurdzic M."/>
            <person name="Theissen G."/>
            <person name="Ulvskov P."/>
            <person name="Wakazuki S."/>
            <person name="Weng J.K."/>
            <person name="Willats W.W."/>
            <person name="Wipf D."/>
            <person name="Wolf P.G."/>
            <person name="Yang L."/>
            <person name="Zimmer A.D."/>
            <person name="Zhu Q."/>
            <person name="Mitros T."/>
            <person name="Hellsten U."/>
            <person name="Loque D."/>
            <person name="Otillar R."/>
            <person name="Salamov A."/>
            <person name="Schmutz J."/>
            <person name="Shapiro H."/>
            <person name="Lindquist E."/>
            <person name="Lucas S."/>
            <person name="Rokhsar D."/>
            <person name="Grigoriev I.V."/>
        </authorList>
    </citation>
    <scope>NUCLEOTIDE SEQUENCE [LARGE SCALE GENOMIC DNA]</scope>
</reference>
<feature type="compositionally biased region" description="Basic and acidic residues" evidence="3">
    <location>
        <begin position="15"/>
        <end position="27"/>
    </location>
</feature>
<gene>
    <name evidence="6" type="ORF">SELMODRAFT_424296</name>
</gene>
<dbReference type="SUPFAM" id="SSF46689">
    <property type="entry name" value="Homeodomain-like"/>
    <property type="match status" value="1"/>
</dbReference>
<evidence type="ECO:0000256" key="1">
    <source>
        <dbReference type="ARBA" id="ARBA00023125"/>
    </source>
</evidence>